<dbReference type="SUPFAM" id="SSF51905">
    <property type="entry name" value="FAD/NAD(P)-binding domain"/>
    <property type="match status" value="1"/>
</dbReference>
<dbReference type="Pfam" id="PF05199">
    <property type="entry name" value="GMC_oxred_C"/>
    <property type="match status" value="1"/>
</dbReference>
<name>T1K1W6_TETUR</name>
<dbReference type="InterPro" id="IPR036188">
    <property type="entry name" value="FAD/NAD-bd_sf"/>
</dbReference>
<evidence type="ECO:0000256" key="3">
    <source>
        <dbReference type="ARBA" id="ARBA00022630"/>
    </source>
</evidence>
<reference evidence="8" key="2">
    <citation type="submission" date="2015-06" db="UniProtKB">
        <authorList>
            <consortium name="EnsemblMetazoa"/>
        </authorList>
    </citation>
    <scope>IDENTIFICATION</scope>
</reference>
<comment type="similarity">
    <text evidence="2">Belongs to the GMC oxidoreductase family.</text>
</comment>
<dbReference type="GO" id="GO:0016614">
    <property type="term" value="F:oxidoreductase activity, acting on CH-OH group of donors"/>
    <property type="evidence" value="ECO:0007669"/>
    <property type="project" value="InterPro"/>
</dbReference>
<dbReference type="Proteomes" id="UP000015104">
    <property type="component" value="Unassembled WGS sequence"/>
</dbReference>
<feature type="binding site" evidence="5">
    <location>
        <position position="309"/>
    </location>
    <ligand>
        <name>FAD</name>
        <dbReference type="ChEBI" id="CHEBI:57692"/>
    </ligand>
</feature>
<dbReference type="Gene3D" id="3.30.560.10">
    <property type="entry name" value="Glucose Oxidase, domain 3"/>
    <property type="match status" value="1"/>
</dbReference>
<organism evidence="8 9">
    <name type="scientific">Tetranychus urticae</name>
    <name type="common">Two-spotted spider mite</name>
    <dbReference type="NCBI Taxonomy" id="32264"/>
    <lineage>
        <taxon>Eukaryota</taxon>
        <taxon>Metazoa</taxon>
        <taxon>Ecdysozoa</taxon>
        <taxon>Arthropoda</taxon>
        <taxon>Chelicerata</taxon>
        <taxon>Arachnida</taxon>
        <taxon>Acari</taxon>
        <taxon>Acariformes</taxon>
        <taxon>Trombidiformes</taxon>
        <taxon>Prostigmata</taxon>
        <taxon>Eleutherengona</taxon>
        <taxon>Raphignathae</taxon>
        <taxon>Tetranychoidea</taxon>
        <taxon>Tetranychidae</taxon>
        <taxon>Tetranychus</taxon>
    </lineage>
</organism>
<dbReference type="STRING" id="32264.T1K1W6"/>
<accession>T1K1W6</accession>
<dbReference type="EnsemblMetazoa" id="tetur04g02900.1">
    <property type="protein sequence ID" value="tetur04g02900.1"/>
    <property type="gene ID" value="tetur04g02900"/>
</dbReference>
<dbReference type="AlphaFoldDB" id="T1K1W6"/>
<dbReference type="OMA" id="GHFMTIS"/>
<reference evidence="9" key="1">
    <citation type="submission" date="2011-08" db="EMBL/GenBank/DDBJ databases">
        <authorList>
            <person name="Rombauts S."/>
        </authorList>
    </citation>
    <scope>NUCLEOTIDE SEQUENCE</scope>
    <source>
        <strain evidence="9">London</strain>
    </source>
</reference>
<dbReference type="GO" id="GO:0050660">
    <property type="term" value="F:flavin adenine dinucleotide binding"/>
    <property type="evidence" value="ECO:0007669"/>
    <property type="project" value="InterPro"/>
</dbReference>
<keyword evidence="3" id="KW-0285">Flavoprotein</keyword>
<dbReference type="OrthoDB" id="269227at2759"/>
<comment type="cofactor">
    <cofactor evidence="1 5">
        <name>FAD</name>
        <dbReference type="ChEBI" id="CHEBI:57692"/>
    </cofactor>
</comment>
<protein>
    <recommendedName>
        <fullName evidence="7">Glucose-methanol-choline oxidoreductase N-terminal domain-containing protein</fullName>
    </recommendedName>
</protein>
<evidence type="ECO:0000256" key="5">
    <source>
        <dbReference type="PIRSR" id="PIRSR000137-2"/>
    </source>
</evidence>
<dbReference type="Gene3D" id="3.50.50.60">
    <property type="entry name" value="FAD/NAD(P)-binding domain"/>
    <property type="match status" value="1"/>
</dbReference>
<dbReference type="PANTHER" id="PTHR11552">
    <property type="entry name" value="GLUCOSE-METHANOL-CHOLINE GMC OXIDOREDUCTASE"/>
    <property type="match status" value="1"/>
</dbReference>
<keyword evidence="6" id="KW-0732">Signal</keyword>
<dbReference type="PIRSF" id="PIRSF000137">
    <property type="entry name" value="Alcohol_oxidase"/>
    <property type="match status" value="1"/>
</dbReference>
<evidence type="ECO:0000259" key="7">
    <source>
        <dbReference type="PROSITE" id="PS00624"/>
    </source>
</evidence>
<gene>
    <name evidence="8" type="primary">107359373</name>
</gene>
<evidence type="ECO:0000313" key="8">
    <source>
        <dbReference type="EnsemblMetazoa" id="tetur04g02900.1"/>
    </source>
</evidence>
<keyword evidence="9" id="KW-1185">Reference proteome</keyword>
<proteinExistence type="inferred from homology"/>
<evidence type="ECO:0000313" key="9">
    <source>
        <dbReference type="Proteomes" id="UP000015104"/>
    </source>
</evidence>
<evidence type="ECO:0000256" key="1">
    <source>
        <dbReference type="ARBA" id="ARBA00001974"/>
    </source>
</evidence>
<dbReference type="PROSITE" id="PS00624">
    <property type="entry name" value="GMC_OXRED_2"/>
    <property type="match status" value="1"/>
</dbReference>
<evidence type="ECO:0000256" key="4">
    <source>
        <dbReference type="ARBA" id="ARBA00022827"/>
    </source>
</evidence>
<dbReference type="InterPro" id="IPR012132">
    <property type="entry name" value="GMC_OxRdtase"/>
</dbReference>
<dbReference type="EMBL" id="CAEY01001357">
    <property type="status" value="NOT_ANNOTATED_CDS"/>
    <property type="molecule type" value="Genomic_DNA"/>
</dbReference>
<feature type="chain" id="PRO_5004580886" description="Glucose-methanol-choline oxidoreductase N-terminal domain-containing protein" evidence="6">
    <location>
        <begin position="25"/>
        <end position="659"/>
    </location>
</feature>
<keyword evidence="4 5" id="KW-0274">FAD</keyword>
<feature type="signal peptide" evidence="6">
    <location>
        <begin position="1"/>
        <end position="24"/>
    </location>
</feature>
<dbReference type="PANTHER" id="PTHR11552:SF147">
    <property type="entry name" value="CHOLINE DEHYDROGENASE, MITOCHONDRIAL"/>
    <property type="match status" value="1"/>
</dbReference>
<dbReference type="InterPro" id="IPR000172">
    <property type="entry name" value="GMC_OxRdtase_N"/>
</dbReference>
<sequence length="659" mass="72677">MVKIGAGFLLICLTVIVQHNFVHTTSLPINSTAIRQSRITNWLQRWNFNRFTELLPSFPDLVSLISSVIGPIGLTSYSLTTVLPAVVKPDYDYIIVGGGTAGSVLANRLSEDGKSRVLLLEAGVKEPDINSIPFMNQLLRKTDTDWSYQSTPQLRSGLGLKGHQIPISRGKMIGGSSSQGFMIYARGSPKDYDRWKSVGVNGWSFADVFPYFVKSEGASSLWDFEPGYHGLTGRLKVSQYSSALNVETSILGAIREAGWLIGDYNGKNQTTFAFSQFTIDEGNRVSAGKAYLSDASSRPNLDVCLESHVLRILFDDKKVATGVEFKSSGNYYSVSVTKEIILSAGAINTPQILMLSGIGPKEHLEMHGIKVVVNAPGVGQNLQDHPMTMIPFLTEKGSSFVYSRVFELFNNIYKYVIERKGTLASPGTNIVGFYRTKYADDRPDIQFQIEGTAFGGSYPTAFLGSLYNFRQELVDRYLAPNTRLDGFTIYPILLHPKSKGSVKLASSNPLDPPLVDFNLYENDRDIERLIEGCKQAVRIASMPSLIRINSRRFPGSPGLCGQYEFITDEYFKCYIQTITLTNNHPVGTVRMGSQDDKMSPLDNKLKVKGVEKLRVVDASVIPEIVSGNLNGPIVMIAEKAADIILDRPGLKAQSPPIKI</sequence>
<dbReference type="InterPro" id="IPR007867">
    <property type="entry name" value="GMC_OxRtase_C"/>
</dbReference>
<dbReference type="KEGG" id="tut:107359373"/>
<dbReference type="HOGENOM" id="CLU_002865_7_0_1"/>
<dbReference type="eggNOG" id="KOG1238">
    <property type="taxonomic scope" value="Eukaryota"/>
</dbReference>
<evidence type="ECO:0000256" key="6">
    <source>
        <dbReference type="SAM" id="SignalP"/>
    </source>
</evidence>
<evidence type="ECO:0000256" key="2">
    <source>
        <dbReference type="ARBA" id="ARBA00010790"/>
    </source>
</evidence>
<dbReference type="Pfam" id="PF00732">
    <property type="entry name" value="GMC_oxred_N"/>
    <property type="match status" value="1"/>
</dbReference>
<dbReference type="SUPFAM" id="SSF54373">
    <property type="entry name" value="FAD-linked reductases, C-terminal domain"/>
    <property type="match status" value="1"/>
</dbReference>
<feature type="domain" description="Glucose-methanol-choline oxidoreductase N-terminal" evidence="7">
    <location>
        <begin position="345"/>
        <end position="359"/>
    </location>
</feature>